<dbReference type="PANTHER" id="PTHR30097">
    <property type="entry name" value="CATION EFFLUX SYSTEM PROTEIN CUSB"/>
    <property type="match status" value="1"/>
</dbReference>
<evidence type="ECO:0000259" key="6">
    <source>
        <dbReference type="Pfam" id="PF25973"/>
    </source>
</evidence>
<evidence type="ECO:0000256" key="1">
    <source>
        <dbReference type="ARBA" id="ARBA00009477"/>
    </source>
</evidence>
<proteinExistence type="inferred from homology"/>
<dbReference type="Gene3D" id="2.40.30.170">
    <property type="match status" value="1"/>
</dbReference>
<dbReference type="GO" id="GO:0022857">
    <property type="term" value="F:transmembrane transporter activity"/>
    <property type="evidence" value="ECO:0007669"/>
    <property type="project" value="InterPro"/>
</dbReference>
<keyword evidence="9" id="KW-1185">Reference proteome</keyword>
<dbReference type="NCBIfam" id="TIGR01730">
    <property type="entry name" value="RND_mfp"/>
    <property type="match status" value="1"/>
</dbReference>
<feature type="domain" description="CusB-like beta-barrel" evidence="5">
    <location>
        <begin position="241"/>
        <end position="313"/>
    </location>
</feature>
<protein>
    <submittedName>
        <fullName evidence="8">Cobalt-zinc-cadmium efflux system membrane fusion protein</fullName>
    </submittedName>
</protein>
<dbReference type="AlphaFoldDB" id="A0A840A205"/>
<gene>
    <name evidence="8" type="ORF">GGQ61_002187</name>
</gene>
<evidence type="ECO:0000313" key="8">
    <source>
        <dbReference type="EMBL" id="MBB3891470.1"/>
    </source>
</evidence>
<evidence type="ECO:0000256" key="2">
    <source>
        <dbReference type="ARBA" id="ARBA00022448"/>
    </source>
</evidence>
<dbReference type="GO" id="GO:0060003">
    <property type="term" value="P:copper ion export"/>
    <property type="evidence" value="ECO:0007669"/>
    <property type="project" value="TreeGrafter"/>
</dbReference>
<keyword evidence="3" id="KW-0472">Membrane</keyword>
<keyword evidence="2" id="KW-0813">Transport</keyword>
<evidence type="ECO:0000259" key="7">
    <source>
        <dbReference type="Pfam" id="PF25975"/>
    </source>
</evidence>
<reference evidence="8 9" key="1">
    <citation type="submission" date="2020-08" db="EMBL/GenBank/DDBJ databases">
        <title>Genomic Encyclopedia of Type Strains, Phase IV (KMG-IV): sequencing the most valuable type-strain genomes for metagenomic binning, comparative biology and taxonomic classification.</title>
        <authorList>
            <person name="Goeker M."/>
        </authorList>
    </citation>
    <scope>NUCLEOTIDE SEQUENCE [LARGE SCALE GENOMIC DNA]</scope>
    <source>
        <strain evidence="8 9">DSM 21793</strain>
    </source>
</reference>
<dbReference type="Pfam" id="PF25975">
    <property type="entry name" value="CzcB_C"/>
    <property type="match status" value="1"/>
</dbReference>
<dbReference type="SUPFAM" id="SSF111369">
    <property type="entry name" value="HlyD-like secretion proteins"/>
    <property type="match status" value="1"/>
</dbReference>
<feature type="transmembrane region" description="Helical" evidence="3">
    <location>
        <begin position="12"/>
        <end position="31"/>
    </location>
</feature>
<dbReference type="Pfam" id="PF25973">
    <property type="entry name" value="BSH_CzcB"/>
    <property type="match status" value="1"/>
</dbReference>
<keyword evidence="3" id="KW-1133">Transmembrane helix</keyword>
<name>A0A840A205_9CAUL</name>
<dbReference type="GO" id="GO:0015679">
    <property type="term" value="P:plasma membrane copper ion transport"/>
    <property type="evidence" value="ECO:0007669"/>
    <property type="project" value="TreeGrafter"/>
</dbReference>
<evidence type="ECO:0000259" key="4">
    <source>
        <dbReference type="Pfam" id="PF25893"/>
    </source>
</evidence>
<dbReference type="Pfam" id="PF25893">
    <property type="entry name" value="HH_CzcB"/>
    <property type="match status" value="1"/>
</dbReference>
<dbReference type="Gene3D" id="1.10.287.470">
    <property type="entry name" value="Helix hairpin bin"/>
    <property type="match status" value="1"/>
</dbReference>
<comment type="similarity">
    <text evidence="1">Belongs to the membrane fusion protein (MFP) (TC 8.A.1) family.</text>
</comment>
<dbReference type="InterPro" id="IPR058792">
    <property type="entry name" value="Beta-barrel_RND_2"/>
</dbReference>
<feature type="domain" description="CzcB-like C-terminal circularly permuted SH3-like" evidence="7">
    <location>
        <begin position="320"/>
        <end position="380"/>
    </location>
</feature>
<dbReference type="InterPro" id="IPR006311">
    <property type="entry name" value="TAT_signal"/>
</dbReference>
<dbReference type="RefSeq" id="WP_183772331.1">
    <property type="nucleotide sequence ID" value="NZ_JACIDK010000002.1"/>
</dbReference>
<dbReference type="GO" id="GO:0046914">
    <property type="term" value="F:transition metal ion binding"/>
    <property type="evidence" value="ECO:0007669"/>
    <property type="project" value="TreeGrafter"/>
</dbReference>
<comment type="caution">
    <text evidence="8">The sequence shown here is derived from an EMBL/GenBank/DDBJ whole genome shotgun (WGS) entry which is preliminary data.</text>
</comment>
<evidence type="ECO:0000259" key="5">
    <source>
        <dbReference type="Pfam" id="PF25954"/>
    </source>
</evidence>
<dbReference type="InterPro" id="IPR006143">
    <property type="entry name" value="RND_pump_MFP"/>
</dbReference>
<sequence length="390" mass="40114">MPRTSSSNSQRQWLLGGAALVVATGVGFGIAKLTTPKPTPTEAAAEAPAAAHDADTLTMGPERIQASGVGLETVVAGGLASEVVAQATVEAEPTGQAVLTARAAGAVAQITKRLGDPVRAGETLALVSSREAAQISADRSVASAKVDLARRMMAREKRLYEQKVSPRQDYEAAMAELATAEAEARRASTAAGAAAVSNDGRYVAVTSPINGRVTAMAASLGAYVQPETELFRVSDPARIQVDAAVTANDARRIAPGDRAIVETSGGETRAAVVRAVTPGVSEETRSATVVLTLTDGPGALQLGQLVRARITSRQSTSAGIVVPEDAVQVIEGRDAVFVRTTTGFRVQPVSVSQRSGGRAVILQGLKGGETLAVKNAFLLKAELGKSAEED</sequence>
<evidence type="ECO:0000256" key="3">
    <source>
        <dbReference type="SAM" id="Phobius"/>
    </source>
</evidence>
<feature type="domain" description="CzcB-like alpha-helical hairpin" evidence="4">
    <location>
        <begin position="137"/>
        <end position="188"/>
    </location>
</feature>
<feature type="domain" description="CzcB-like barrel-sandwich hybrid" evidence="6">
    <location>
        <begin position="97"/>
        <end position="235"/>
    </location>
</feature>
<dbReference type="GO" id="GO:0030288">
    <property type="term" value="C:outer membrane-bounded periplasmic space"/>
    <property type="evidence" value="ECO:0007669"/>
    <property type="project" value="TreeGrafter"/>
</dbReference>
<dbReference type="Proteomes" id="UP000530564">
    <property type="component" value="Unassembled WGS sequence"/>
</dbReference>
<evidence type="ECO:0000313" key="9">
    <source>
        <dbReference type="Proteomes" id="UP000530564"/>
    </source>
</evidence>
<organism evidence="8 9">
    <name type="scientific">Phenylobacterium haematophilum</name>
    <dbReference type="NCBI Taxonomy" id="98513"/>
    <lineage>
        <taxon>Bacteria</taxon>
        <taxon>Pseudomonadati</taxon>
        <taxon>Pseudomonadota</taxon>
        <taxon>Alphaproteobacteria</taxon>
        <taxon>Caulobacterales</taxon>
        <taxon>Caulobacteraceae</taxon>
        <taxon>Phenylobacterium</taxon>
    </lineage>
</organism>
<keyword evidence="3" id="KW-0812">Transmembrane</keyword>
<dbReference type="EMBL" id="JACIDK010000002">
    <property type="protein sequence ID" value="MBB3891470.1"/>
    <property type="molecule type" value="Genomic_DNA"/>
</dbReference>
<dbReference type="PROSITE" id="PS51318">
    <property type="entry name" value="TAT"/>
    <property type="match status" value="1"/>
</dbReference>
<dbReference type="PANTHER" id="PTHR30097:SF4">
    <property type="entry name" value="SLR6042 PROTEIN"/>
    <property type="match status" value="1"/>
</dbReference>
<dbReference type="InterPro" id="IPR058647">
    <property type="entry name" value="BSH_CzcB-like"/>
</dbReference>
<dbReference type="Pfam" id="PF25954">
    <property type="entry name" value="Beta-barrel_RND_2"/>
    <property type="match status" value="1"/>
</dbReference>
<dbReference type="InterPro" id="IPR058649">
    <property type="entry name" value="CzcB_C"/>
</dbReference>
<dbReference type="InterPro" id="IPR051909">
    <property type="entry name" value="MFP_Cation_Efflux"/>
</dbReference>
<dbReference type="Gene3D" id="2.40.420.20">
    <property type="match status" value="1"/>
</dbReference>
<dbReference type="GO" id="GO:0016020">
    <property type="term" value="C:membrane"/>
    <property type="evidence" value="ECO:0007669"/>
    <property type="project" value="InterPro"/>
</dbReference>
<accession>A0A840A205</accession>
<dbReference type="InterPro" id="IPR058648">
    <property type="entry name" value="HH_CzcB-like"/>
</dbReference>